<feature type="region of interest" description="Disordered" evidence="10">
    <location>
        <begin position="161"/>
        <end position="485"/>
    </location>
</feature>
<dbReference type="PANTHER" id="PTHR13832:SF803">
    <property type="entry name" value="PROTEIN PHOSPHATASE 1G"/>
    <property type="match status" value="1"/>
</dbReference>
<feature type="domain" description="PPM-type phosphatase" evidence="11">
    <location>
        <begin position="23"/>
        <end position="664"/>
    </location>
</feature>
<evidence type="ECO:0000256" key="1">
    <source>
        <dbReference type="ARBA" id="ARBA00001936"/>
    </source>
</evidence>
<keyword evidence="6" id="KW-0460">Magnesium</keyword>
<dbReference type="Proteomes" id="UP001642540">
    <property type="component" value="Unassembled WGS sequence"/>
</dbReference>
<keyword evidence="7 9" id="KW-0904">Protein phosphatase</keyword>
<feature type="compositionally biased region" description="Basic and acidic residues" evidence="10">
    <location>
        <begin position="258"/>
        <end position="267"/>
    </location>
</feature>
<dbReference type="InterPro" id="IPR015655">
    <property type="entry name" value="PP2C"/>
</dbReference>
<evidence type="ECO:0000256" key="9">
    <source>
        <dbReference type="RuleBase" id="RU003465"/>
    </source>
</evidence>
<dbReference type="SMART" id="SM00332">
    <property type="entry name" value="PP2Cc"/>
    <property type="match status" value="1"/>
</dbReference>
<dbReference type="PANTHER" id="PTHR13832">
    <property type="entry name" value="PROTEIN PHOSPHATASE 2C"/>
    <property type="match status" value="1"/>
</dbReference>
<comment type="similarity">
    <text evidence="2 9">Belongs to the PP2C family.</text>
</comment>
<comment type="caution">
    <text evidence="12">The sequence shown here is derived from an EMBL/GenBank/DDBJ whole genome shotgun (WGS) entry which is preliminary data.</text>
</comment>
<evidence type="ECO:0000256" key="8">
    <source>
        <dbReference type="ARBA" id="ARBA00023211"/>
    </source>
</evidence>
<dbReference type="PROSITE" id="PS01032">
    <property type="entry name" value="PPM_1"/>
    <property type="match status" value="1"/>
</dbReference>
<evidence type="ECO:0000313" key="13">
    <source>
        <dbReference type="Proteomes" id="UP001642540"/>
    </source>
</evidence>
<dbReference type="PROSITE" id="PS51746">
    <property type="entry name" value="PPM_2"/>
    <property type="match status" value="1"/>
</dbReference>
<reference evidence="12 13" key="1">
    <citation type="submission" date="2024-08" db="EMBL/GenBank/DDBJ databases">
        <authorList>
            <person name="Cucini C."/>
            <person name="Frati F."/>
        </authorList>
    </citation>
    <scope>NUCLEOTIDE SEQUENCE [LARGE SCALE GENOMIC DNA]</scope>
</reference>
<feature type="compositionally biased region" description="Polar residues" evidence="10">
    <location>
        <begin position="357"/>
        <end position="381"/>
    </location>
</feature>
<dbReference type="CDD" id="cd00143">
    <property type="entry name" value="PP2Cc"/>
    <property type="match status" value="1"/>
</dbReference>
<evidence type="ECO:0000313" key="12">
    <source>
        <dbReference type="EMBL" id="CAL8147541.1"/>
    </source>
</evidence>
<evidence type="ECO:0000256" key="5">
    <source>
        <dbReference type="ARBA" id="ARBA00022801"/>
    </source>
</evidence>
<feature type="compositionally biased region" description="Acidic residues" evidence="10">
    <location>
        <begin position="416"/>
        <end position="474"/>
    </location>
</feature>
<dbReference type="EMBL" id="CAXLJM020000166">
    <property type="protein sequence ID" value="CAL8147541.1"/>
    <property type="molecule type" value="Genomic_DNA"/>
</dbReference>
<evidence type="ECO:0000256" key="6">
    <source>
        <dbReference type="ARBA" id="ARBA00022842"/>
    </source>
</evidence>
<evidence type="ECO:0000256" key="10">
    <source>
        <dbReference type="SAM" id="MobiDB-lite"/>
    </source>
</evidence>
<evidence type="ECO:0000256" key="2">
    <source>
        <dbReference type="ARBA" id="ARBA00006702"/>
    </source>
</evidence>
<dbReference type="Gene3D" id="3.60.40.10">
    <property type="entry name" value="PPM-type phosphatase domain"/>
    <property type="match status" value="2"/>
</dbReference>
<dbReference type="SUPFAM" id="SSF81606">
    <property type="entry name" value="PP2C-like"/>
    <property type="match status" value="2"/>
</dbReference>
<feature type="compositionally biased region" description="Basic and acidic residues" evidence="10">
    <location>
        <begin position="327"/>
        <end position="351"/>
    </location>
</feature>
<dbReference type="EC" id="3.1.3.16" evidence="3"/>
<evidence type="ECO:0000256" key="7">
    <source>
        <dbReference type="ARBA" id="ARBA00022912"/>
    </source>
</evidence>
<evidence type="ECO:0000256" key="3">
    <source>
        <dbReference type="ARBA" id="ARBA00013081"/>
    </source>
</evidence>
<dbReference type="InterPro" id="IPR036457">
    <property type="entry name" value="PPM-type-like_dom_sf"/>
</dbReference>
<feature type="compositionally biased region" description="Basic and acidic residues" evidence="10">
    <location>
        <begin position="394"/>
        <end position="403"/>
    </location>
</feature>
<evidence type="ECO:0000259" key="11">
    <source>
        <dbReference type="PROSITE" id="PS51746"/>
    </source>
</evidence>
<feature type="compositionally biased region" description="Polar residues" evidence="10">
    <location>
        <begin position="271"/>
        <end position="293"/>
    </location>
</feature>
<evidence type="ECO:0000256" key="4">
    <source>
        <dbReference type="ARBA" id="ARBA00022723"/>
    </source>
</evidence>
<proteinExistence type="inferred from homology"/>
<comment type="cofactor">
    <cofactor evidence="1">
        <name>Mn(2+)</name>
        <dbReference type="ChEBI" id="CHEBI:29035"/>
    </cofactor>
</comment>
<feature type="compositionally biased region" description="Basic and acidic residues" evidence="10">
    <location>
        <begin position="201"/>
        <end position="215"/>
    </location>
</feature>
<keyword evidence="13" id="KW-1185">Reference proteome</keyword>
<keyword evidence="5 9" id="KW-0378">Hydrolase</keyword>
<feature type="compositionally biased region" description="Polar residues" evidence="10">
    <location>
        <begin position="310"/>
        <end position="322"/>
    </location>
</feature>
<feature type="compositionally biased region" description="Low complexity" evidence="10">
    <location>
        <begin position="170"/>
        <end position="192"/>
    </location>
</feature>
<keyword evidence="8" id="KW-0464">Manganese</keyword>
<protein>
    <recommendedName>
        <fullName evidence="3">protein-serine/threonine phosphatase</fullName>
        <ecNumber evidence="3">3.1.3.16</ecNumber>
    </recommendedName>
</protein>
<name>A0ABP1S8R5_9HEXA</name>
<feature type="region of interest" description="Disordered" evidence="10">
    <location>
        <begin position="672"/>
        <end position="695"/>
    </location>
</feature>
<accession>A0ABP1S8R5</accession>
<sequence length="695" mass="73849">MGAYLSEPMTAKETEEGEGNKLKFGACSMQGWRVSQEDAHNCIASFDQDASLFAVYDGHGGSEVATYLSRHLPEFLKTCTAYKNGEFVKGLEECYLKIDESIKTPEVIKEIQQIAKSSASNEAGVDYEEENVGALYEEATMPLDKLVAKYQSVIKGKLKEIEGDGDCKPGSSKEAVKAGSSKSGGSAADGSSSSGGSGSSKRGEANGESSADDKAVSSSSSSPGEQTKTETEDSCDLPSSTSVGELIVEGKSISIEPAKAKNAKEDDAGVGSSSETKSLEPQSTTAVNGNGTASEDDGKVEKAKEKSSDSEATSTVTVNGGVSASDAKPKLSSDGKSAEAEGKSSESEAASKETVNGGKTSDAVSVDSSTAKEAATPTSSETPRRKKAQPVLVKIEDSKPERRSPRKTQQKSFDCSDSDDSDEDDAGYSMDDSDSSEDLDDEEEDLEGESSSNDDEDDDDDEDDYDDEDAEEDERFLSDIQEPGYDSGATAVVGLMKWEADGLSLWVANAGDSRCVVCREGKAVDMSYDHKPELEEEAKRIIKAGGKVTQEGRVNGGLNLSRAIGDHSYKQNATLPLEEQMISPLPSIEHIVLNPAKDKFIVLACDGVWNSMTSQEVVDFVDQRLVQNKPLPKICEELFDACLAPDTCGDGTGCDNMTAIIVQLSDAPQVFSGSKRRCSEEPAEESESTKKSRVD</sequence>
<dbReference type="Pfam" id="PF00481">
    <property type="entry name" value="PP2C"/>
    <property type="match status" value="2"/>
</dbReference>
<dbReference type="InterPro" id="IPR000222">
    <property type="entry name" value="PP2C_BS"/>
</dbReference>
<feature type="compositionally biased region" description="Basic and acidic residues" evidence="10">
    <location>
        <begin position="296"/>
        <end position="309"/>
    </location>
</feature>
<gene>
    <name evidence="12" type="ORF">ODALV1_LOCUS31165</name>
</gene>
<dbReference type="InterPro" id="IPR001932">
    <property type="entry name" value="PPM-type_phosphatase-like_dom"/>
</dbReference>
<organism evidence="12 13">
    <name type="scientific">Orchesella dallaii</name>
    <dbReference type="NCBI Taxonomy" id="48710"/>
    <lineage>
        <taxon>Eukaryota</taxon>
        <taxon>Metazoa</taxon>
        <taxon>Ecdysozoa</taxon>
        <taxon>Arthropoda</taxon>
        <taxon>Hexapoda</taxon>
        <taxon>Collembola</taxon>
        <taxon>Entomobryomorpha</taxon>
        <taxon>Entomobryoidea</taxon>
        <taxon>Orchesellidae</taxon>
        <taxon>Orchesellinae</taxon>
        <taxon>Orchesella</taxon>
    </lineage>
</organism>
<keyword evidence="4" id="KW-0479">Metal-binding</keyword>